<evidence type="ECO:0000256" key="6">
    <source>
        <dbReference type="ARBA" id="ARBA00022932"/>
    </source>
</evidence>
<feature type="domain" description="DNA-directed DNA polymerase family B mitochondria/virus" evidence="9">
    <location>
        <begin position="12"/>
        <end position="92"/>
    </location>
</feature>
<keyword evidence="3" id="KW-0808">Transferase</keyword>
<evidence type="ECO:0000313" key="10">
    <source>
        <dbReference type="EMBL" id="KAG8177542.1"/>
    </source>
</evidence>
<dbReference type="InterPro" id="IPR004868">
    <property type="entry name" value="DNA-dir_DNA_pol_B_mt/vir"/>
</dbReference>
<evidence type="ECO:0000256" key="8">
    <source>
        <dbReference type="ARBA" id="ARBA00049244"/>
    </source>
</evidence>
<accession>A0AAV6U151</accession>
<dbReference type="Pfam" id="PF03175">
    <property type="entry name" value="DNA_pol_B_2"/>
    <property type="match status" value="1"/>
</dbReference>
<organism evidence="10 11">
    <name type="scientific">Oedothorax gibbosus</name>
    <dbReference type="NCBI Taxonomy" id="931172"/>
    <lineage>
        <taxon>Eukaryota</taxon>
        <taxon>Metazoa</taxon>
        <taxon>Ecdysozoa</taxon>
        <taxon>Arthropoda</taxon>
        <taxon>Chelicerata</taxon>
        <taxon>Arachnida</taxon>
        <taxon>Araneae</taxon>
        <taxon>Araneomorphae</taxon>
        <taxon>Entelegynae</taxon>
        <taxon>Araneoidea</taxon>
        <taxon>Linyphiidae</taxon>
        <taxon>Erigoninae</taxon>
        <taxon>Oedothorax</taxon>
    </lineage>
</organism>
<gene>
    <name evidence="10" type="ORF">JTE90_023447</name>
</gene>
<dbReference type="GO" id="GO:0003677">
    <property type="term" value="F:DNA binding"/>
    <property type="evidence" value="ECO:0007669"/>
    <property type="project" value="UniProtKB-KW"/>
</dbReference>
<keyword evidence="7" id="KW-0238">DNA-binding</keyword>
<dbReference type="EC" id="2.7.7.7" evidence="2"/>
<dbReference type="GO" id="GO:0000166">
    <property type="term" value="F:nucleotide binding"/>
    <property type="evidence" value="ECO:0007669"/>
    <property type="project" value="InterPro"/>
</dbReference>
<dbReference type="Proteomes" id="UP000827092">
    <property type="component" value="Unassembled WGS sequence"/>
</dbReference>
<keyword evidence="5" id="KW-0235">DNA replication</keyword>
<evidence type="ECO:0000256" key="3">
    <source>
        <dbReference type="ARBA" id="ARBA00022679"/>
    </source>
</evidence>
<keyword evidence="11" id="KW-1185">Reference proteome</keyword>
<evidence type="ECO:0000256" key="2">
    <source>
        <dbReference type="ARBA" id="ARBA00012417"/>
    </source>
</evidence>
<dbReference type="EMBL" id="JAFNEN010000775">
    <property type="protein sequence ID" value="KAG8177542.1"/>
    <property type="molecule type" value="Genomic_DNA"/>
</dbReference>
<evidence type="ECO:0000259" key="9">
    <source>
        <dbReference type="Pfam" id="PF03175"/>
    </source>
</evidence>
<comment type="caution">
    <text evidence="10">The sequence shown here is derived from an EMBL/GenBank/DDBJ whole genome shotgun (WGS) entry which is preliminary data.</text>
</comment>
<reference evidence="10 11" key="1">
    <citation type="journal article" date="2022" name="Nat. Ecol. Evol.">
        <title>A masculinizing supergene underlies an exaggerated male reproductive morph in a spider.</title>
        <authorList>
            <person name="Hendrickx F."/>
            <person name="De Corte Z."/>
            <person name="Sonet G."/>
            <person name="Van Belleghem S.M."/>
            <person name="Kostlbacher S."/>
            <person name="Vangestel C."/>
        </authorList>
    </citation>
    <scope>NUCLEOTIDE SEQUENCE [LARGE SCALE GENOMIC DNA]</scope>
    <source>
        <strain evidence="10">W744_W776</strain>
    </source>
</reference>
<evidence type="ECO:0000256" key="5">
    <source>
        <dbReference type="ARBA" id="ARBA00022705"/>
    </source>
</evidence>
<dbReference type="GO" id="GO:0003887">
    <property type="term" value="F:DNA-directed DNA polymerase activity"/>
    <property type="evidence" value="ECO:0007669"/>
    <property type="project" value="UniProtKB-KW"/>
</dbReference>
<comment type="similarity">
    <text evidence="1">Belongs to the DNA polymerase type-B family.</text>
</comment>
<proteinExistence type="inferred from homology"/>
<evidence type="ECO:0000313" key="11">
    <source>
        <dbReference type="Proteomes" id="UP000827092"/>
    </source>
</evidence>
<protein>
    <recommendedName>
        <fullName evidence="2">DNA-directed DNA polymerase</fullName>
        <ecNumber evidence="2">2.7.7.7</ecNumber>
    </recommendedName>
</protein>
<dbReference type="GO" id="GO:0006260">
    <property type="term" value="P:DNA replication"/>
    <property type="evidence" value="ECO:0007669"/>
    <property type="project" value="UniProtKB-KW"/>
</dbReference>
<keyword evidence="6" id="KW-0239">DNA-directed DNA polymerase</keyword>
<evidence type="ECO:0000256" key="7">
    <source>
        <dbReference type="ARBA" id="ARBA00023125"/>
    </source>
</evidence>
<sequence>MDVSENDSYIGVLPDQHYYMPEMMSSEDREKFMAWYEERKLEPFDFAKEFVDYCRSDVDMLRRCCINFRQEFSDVTGVDPFQYITIASACMASLPNQSFAS</sequence>
<comment type="catalytic activity">
    <reaction evidence="8">
        <text>DNA(n) + a 2'-deoxyribonucleoside 5'-triphosphate = DNA(n+1) + diphosphate</text>
        <dbReference type="Rhea" id="RHEA:22508"/>
        <dbReference type="Rhea" id="RHEA-COMP:17339"/>
        <dbReference type="Rhea" id="RHEA-COMP:17340"/>
        <dbReference type="ChEBI" id="CHEBI:33019"/>
        <dbReference type="ChEBI" id="CHEBI:61560"/>
        <dbReference type="ChEBI" id="CHEBI:173112"/>
        <dbReference type="EC" id="2.7.7.7"/>
    </reaction>
</comment>
<keyword evidence="4" id="KW-0548">Nucleotidyltransferase</keyword>
<dbReference type="AlphaFoldDB" id="A0AAV6U151"/>
<evidence type="ECO:0000256" key="4">
    <source>
        <dbReference type="ARBA" id="ARBA00022695"/>
    </source>
</evidence>
<evidence type="ECO:0000256" key="1">
    <source>
        <dbReference type="ARBA" id="ARBA00005755"/>
    </source>
</evidence>
<name>A0AAV6U151_9ARAC</name>